<evidence type="ECO:0000313" key="2">
    <source>
        <dbReference type="EMBL" id="KAA0189894.1"/>
    </source>
</evidence>
<accession>A0A8E0RTA1</accession>
<dbReference type="InterPro" id="IPR036322">
    <property type="entry name" value="WD40_repeat_dom_sf"/>
</dbReference>
<feature type="compositionally biased region" description="Polar residues" evidence="1">
    <location>
        <begin position="24"/>
        <end position="36"/>
    </location>
</feature>
<evidence type="ECO:0000256" key="1">
    <source>
        <dbReference type="SAM" id="MobiDB-lite"/>
    </source>
</evidence>
<feature type="compositionally biased region" description="Low complexity" evidence="1">
    <location>
        <begin position="312"/>
        <end position="322"/>
    </location>
</feature>
<dbReference type="GO" id="GO:0005829">
    <property type="term" value="C:cytosol"/>
    <property type="evidence" value="ECO:0007669"/>
    <property type="project" value="TreeGrafter"/>
</dbReference>
<dbReference type="Proteomes" id="UP000728185">
    <property type="component" value="Unassembled WGS sequence"/>
</dbReference>
<dbReference type="InterPro" id="IPR042622">
    <property type="entry name" value="Znf106"/>
</dbReference>
<feature type="region of interest" description="Disordered" evidence="1">
    <location>
        <begin position="132"/>
        <end position="152"/>
    </location>
</feature>
<dbReference type="Gene3D" id="2.130.10.10">
    <property type="entry name" value="YVTN repeat-like/Quinoprotein amine dehydrogenase"/>
    <property type="match status" value="2"/>
</dbReference>
<dbReference type="PANTHER" id="PTHR14435:SF2">
    <property type="entry name" value="ZINC FINGER PROTEIN 106"/>
    <property type="match status" value="1"/>
</dbReference>
<dbReference type="EMBL" id="LUCM01007457">
    <property type="protein sequence ID" value="KAA0189894.1"/>
    <property type="molecule type" value="Genomic_DNA"/>
</dbReference>
<dbReference type="InterPro" id="IPR015943">
    <property type="entry name" value="WD40/YVTN_repeat-like_dom_sf"/>
</dbReference>
<feature type="region of interest" description="Disordered" evidence="1">
    <location>
        <begin position="170"/>
        <end position="196"/>
    </location>
</feature>
<evidence type="ECO:0000313" key="3">
    <source>
        <dbReference type="Proteomes" id="UP000728185"/>
    </source>
</evidence>
<feature type="compositionally biased region" description="Low complexity" evidence="1">
    <location>
        <begin position="180"/>
        <end position="196"/>
    </location>
</feature>
<protein>
    <submittedName>
        <fullName evidence="2">Zinc finger protein</fullName>
    </submittedName>
</protein>
<feature type="region of interest" description="Disordered" evidence="1">
    <location>
        <begin position="17"/>
        <end position="36"/>
    </location>
</feature>
<keyword evidence="3" id="KW-1185">Reference proteome</keyword>
<comment type="caution">
    <text evidence="2">The sequence shown here is derived from an EMBL/GenBank/DDBJ whole genome shotgun (WGS) entry which is preliminary data.</text>
</comment>
<dbReference type="PANTHER" id="PTHR14435">
    <property type="entry name" value="ZINC FINGER PROTEIN 106"/>
    <property type="match status" value="1"/>
</dbReference>
<dbReference type="GO" id="GO:0003723">
    <property type="term" value="F:RNA binding"/>
    <property type="evidence" value="ECO:0007669"/>
    <property type="project" value="InterPro"/>
</dbReference>
<proteinExistence type="predicted"/>
<dbReference type="GO" id="GO:0017124">
    <property type="term" value="F:SH3 domain binding"/>
    <property type="evidence" value="ECO:0007669"/>
    <property type="project" value="TreeGrafter"/>
</dbReference>
<dbReference type="AlphaFoldDB" id="A0A8E0RTA1"/>
<sequence length="768" mass="82906">IYSESAQFLIGLVRSESEDDNNGLDASTTFSEPRSYRPLTNTNVPVIVSVNPIQSCTQMLHNQPSQQWPCSVSSSGFSTDNPKTPLVKPMLSSSSAATVSSVYSPTPFSVGLVQPGSVNASSVSTQPVNAVTTSHSAPLPDMTWPSSHPTLPTKPVDPVTPSMSLNPPAFSASINPPMKSTITTQPSSIGPSTGPPGVDLERLALIRRALQSPDSWKFTFEDVDRMLQQTAAKARAKQQKQTEIDVAILENSTSQMADPPETSTSLPSVTFQPNCAPPIQIKGEPAEYMNPVCPSVQPLPACPEPQVLKPSIFTPTSSSSFDSSEDENSIQRPPVHKVKRLIKPDPLGSTFPSSPAPQLRTETISTSTSSQVSETTDVSKDLVKFGEFHAFDGQTTAVIDIVVHRSSWSIFVGGQSGAVAQFDLKSHVCLRRILPRDASVTQMVLDPSESSLFVGYYDNYFAEFSVATGALLFEKYFSQRVEVIATPPMRDVSYLYLGMSNGDILRHDIGSRVVSVLHDRSLRTGPDGVSPSSSGISSMAVIQSGTRLLLIVGDQDRNLAIHAASDGSHLLLIRSSPHKGPPQGIAKLPGANLFCAYSDRCVRIHNWKTGTGVMTLQTQNVTSSCVTDRFLAIGDSEGAIRVHKLQDNGLPYSRPKKVYFAGTRAAITSLVSCGEAIIAGSLDGSVTTIWVNEPTKNHVCLYGPFGHNCGIGFDRQEDLIKHVLDTHFIFGGNKSIMCRWGAGRCRVRFSDTKSIKAIRDHLLTHIPD</sequence>
<feature type="non-terminal residue" evidence="2">
    <location>
        <position position="768"/>
    </location>
</feature>
<dbReference type="GO" id="GO:0016020">
    <property type="term" value="C:membrane"/>
    <property type="evidence" value="ECO:0007669"/>
    <property type="project" value="TreeGrafter"/>
</dbReference>
<organism evidence="2 3">
    <name type="scientific">Fasciolopsis buskii</name>
    <dbReference type="NCBI Taxonomy" id="27845"/>
    <lineage>
        <taxon>Eukaryota</taxon>
        <taxon>Metazoa</taxon>
        <taxon>Spiralia</taxon>
        <taxon>Lophotrochozoa</taxon>
        <taxon>Platyhelminthes</taxon>
        <taxon>Trematoda</taxon>
        <taxon>Digenea</taxon>
        <taxon>Plagiorchiida</taxon>
        <taxon>Echinostomata</taxon>
        <taxon>Echinostomatoidea</taxon>
        <taxon>Fasciolidae</taxon>
        <taxon>Fasciolopsis</taxon>
    </lineage>
</organism>
<dbReference type="OrthoDB" id="10002522at2759"/>
<gene>
    <name evidence="2" type="ORF">FBUS_08845</name>
</gene>
<dbReference type="SUPFAM" id="SSF50978">
    <property type="entry name" value="WD40 repeat-like"/>
    <property type="match status" value="1"/>
</dbReference>
<feature type="compositionally biased region" description="Low complexity" evidence="1">
    <location>
        <begin position="361"/>
        <end position="372"/>
    </location>
</feature>
<reference evidence="2" key="1">
    <citation type="submission" date="2019-05" db="EMBL/GenBank/DDBJ databases">
        <title>Annotation for the trematode Fasciolopsis buski.</title>
        <authorList>
            <person name="Choi Y.-J."/>
        </authorList>
    </citation>
    <scope>NUCLEOTIDE SEQUENCE</scope>
    <source>
        <strain evidence="2">HT</strain>
        <tissue evidence="2">Whole worm</tissue>
    </source>
</reference>
<feature type="region of interest" description="Disordered" evidence="1">
    <location>
        <begin position="312"/>
        <end position="372"/>
    </location>
</feature>
<name>A0A8E0RTA1_9TREM</name>